<evidence type="ECO:0000313" key="7">
    <source>
        <dbReference type="Proteomes" id="UP000295447"/>
    </source>
</evidence>
<keyword evidence="1" id="KW-0805">Transcription regulation</keyword>
<dbReference type="Proteomes" id="UP000295447">
    <property type="component" value="Unassembled WGS sequence"/>
</dbReference>
<evidence type="ECO:0000256" key="4">
    <source>
        <dbReference type="PROSITE-ProRule" id="PRU00335"/>
    </source>
</evidence>
<keyword evidence="7" id="KW-1185">Reference proteome</keyword>
<keyword evidence="3" id="KW-0804">Transcription</keyword>
<dbReference type="AlphaFoldDB" id="A0A4R7ZWP1"/>
<reference evidence="6 7" key="1">
    <citation type="submission" date="2019-03" db="EMBL/GenBank/DDBJ databases">
        <title>Genomic Encyclopedia of Type Strains, Phase III (KMG-III): the genomes of soil and plant-associated and newly described type strains.</title>
        <authorList>
            <person name="Whitman W."/>
        </authorList>
    </citation>
    <scope>NUCLEOTIDE SEQUENCE [LARGE SCALE GENOMIC DNA]</scope>
    <source>
        <strain evidence="6 7">VKM Ac-2570</strain>
    </source>
</reference>
<dbReference type="Pfam" id="PF00440">
    <property type="entry name" value="TetR_N"/>
    <property type="match status" value="1"/>
</dbReference>
<keyword evidence="2 4" id="KW-0238">DNA-binding</keyword>
<evidence type="ECO:0000256" key="2">
    <source>
        <dbReference type="ARBA" id="ARBA00023125"/>
    </source>
</evidence>
<dbReference type="GO" id="GO:0003700">
    <property type="term" value="F:DNA-binding transcription factor activity"/>
    <property type="evidence" value="ECO:0007669"/>
    <property type="project" value="TreeGrafter"/>
</dbReference>
<dbReference type="PANTHER" id="PTHR30055:SF234">
    <property type="entry name" value="HTH-TYPE TRANSCRIPTIONAL REGULATOR BETI"/>
    <property type="match status" value="1"/>
</dbReference>
<evidence type="ECO:0000256" key="1">
    <source>
        <dbReference type="ARBA" id="ARBA00023015"/>
    </source>
</evidence>
<dbReference type="PANTHER" id="PTHR30055">
    <property type="entry name" value="HTH-TYPE TRANSCRIPTIONAL REGULATOR RUTR"/>
    <property type="match status" value="1"/>
</dbReference>
<evidence type="ECO:0000256" key="3">
    <source>
        <dbReference type="ARBA" id="ARBA00023163"/>
    </source>
</evidence>
<accession>A0A4R7ZWP1</accession>
<dbReference type="InterPro" id="IPR001647">
    <property type="entry name" value="HTH_TetR"/>
</dbReference>
<dbReference type="Gene3D" id="1.10.357.10">
    <property type="entry name" value="Tetracycline Repressor, domain 2"/>
    <property type="match status" value="1"/>
</dbReference>
<comment type="caution">
    <text evidence="6">The sequence shown here is derived from an EMBL/GenBank/DDBJ whole genome shotgun (WGS) entry which is preliminary data.</text>
</comment>
<dbReference type="InterPro" id="IPR050109">
    <property type="entry name" value="HTH-type_TetR-like_transc_reg"/>
</dbReference>
<dbReference type="EMBL" id="SODF01000001">
    <property type="protein sequence ID" value="TDW21511.1"/>
    <property type="molecule type" value="Genomic_DNA"/>
</dbReference>
<dbReference type="SUPFAM" id="SSF46689">
    <property type="entry name" value="Homeodomain-like"/>
    <property type="match status" value="1"/>
</dbReference>
<dbReference type="PROSITE" id="PS50977">
    <property type="entry name" value="HTH_TETR_2"/>
    <property type="match status" value="1"/>
</dbReference>
<feature type="DNA-binding region" description="H-T-H motif" evidence="4">
    <location>
        <begin position="34"/>
        <end position="53"/>
    </location>
</feature>
<gene>
    <name evidence="6" type="ORF">EV650_0337</name>
</gene>
<evidence type="ECO:0000313" key="6">
    <source>
        <dbReference type="EMBL" id="TDW21511.1"/>
    </source>
</evidence>
<dbReference type="PRINTS" id="PR00455">
    <property type="entry name" value="HTHTETR"/>
</dbReference>
<evidence type="ECO:0000259" key="5">
    <source>
        <dbReference type="PROSITE" id="PS50977"/>
    </source>
</evidence>
<protein>
    <submittedName>
        <fullName evidence="6">TetR family transcriptional regulator</fullName>
    </submittedName>
</protein>
<sequence>MNTGVRQRRAAATRTKLIAAGLALAERTGLADMSVNLIVAEAGVAKGTFFHHFGDRSEFLLALHTEFHDRVFAVIEQSIAGMAPGRDRLLATANAYLDECLRHRGVRALLLEARVDPTIIGAIASRNKVVIERTSPDFAAMGWVHPEPSAAMWNSAVVESALLELDAGGHRPEVRAALAQFIASQVTHG</sequence>
<proteinExistence type="predicted"/>
<organism evidence="6 7">
    <name type="scientific">Kribbella kalugense</name>
    <dbReference type="NCBI Taxonomy" id="2512221"/>
    <lineage>
        <taxon>Bacteria</taxon>
        <taxon>Bacillati</taxon>
        <taxon>Actinomycetota</taxon>
        <taxon>Actinomycetes</taxon>
        <taxon>Propionibacteriales</taxon>
        <taxon>Kribbellaceae</taxon>
        <taxon>Kribbella</taxon>
    </lineage>
</organism>
<name>A0A4R7ZWP1_9ACTN</name>
<dbReference type="InterPro" id="IPR009057">
    <property type="entry name" value="Homeodomain-like_sf"/>
</dbReference>
<dbReference type="RefSeq" id="WP_202874301.1">
    <property type="nucleotide sequence ID" value="NZ_SODF01000001.1"/>
</dbReference>
<feature type="domain" description="HTH tetR-type" evidence="5">
    <location>
        <begin position="11"/>
        <end position="71"/>
    </location>
</feature>
<dbReference type="GO" id="GO:0000976">
    <property type="term" value="F:transcription cis-regulatory region binding"/>
    <property type="evidence" value="ECO:0007669"/>
    <property type="project" value="TreeGrafter"/>
</dbReference>